<sequence>MSWFSKNNIQDERIITMQNKIYREIYILLLAIVIISVIVKFVVYGVESANVITELIILVTQGIYYSARSARLGIFSAEVELKDQSNKVPVRIKNVIVGLLFGLAIGIFFGIRSALLYADTTAESIYYFFLVMVVSFMIYIPFFIAILSGAYWLTKRSSDHVNEKDLDDNEKW</sequence>
<dbReference type="Pfam" id="PF20563">
    <property type="entry name" value="DUF6773"/>
    <property type="match status" value="1"/>
</dbReference>
<comment type="caution">
    <text evidence="2">The sequence shown here is derived from an EMBL/GenBank/DDBJ whole genome shotgun (WGS) entry which is preliminary data.</text>
</comment>
<feature type="transmembrane region" description="Helical" evidence="1">
    <location>
        <begin position="95"/>
        <end position="118"/>
    </location>
</feature>
<feature type="transmembrane region" description="Helical" evidence="1">
    <location>
        <begin position="21"/>
        <end position="43"/>
    </location>
</feature>
<evidence type="ECO:0000313" key="2">
    <source>
        <dbReference type="EMBL" id="MDC3422785.1"/>
    </source>
</evidence>
<feature type="transmembrane region" description="Helical" evidence="1">
    <location>
        <begin position="124"/>
        <end position="154"/>
    </location>
</feature>
<keyword evidence="1" id="KW-0812">Transmembrane</keyword>
<evidence type="ECO:0000256" key="1">
    <source>
        <dbReference type="SAM" id="Phobius"/>
    </source>
</evidence>
<protein>
    <submittedName>
        <fullName evidence="2">Uncharacterized protein</fullName>
    </submittedName>
</protein>
<keyword evidence="3" id="KW-1185">Reference proteome</keyword>
<accession>A0A9X4ALT6</accession>
<keyword evidence="1" id="KW-1133">Transmembrane helix</keyword>
<reference evidence="2" key="1">
    <citation type="submission" date="2022-06" db="EMBL/GenBank/DDBJ databases">
        <title>Aquibacillus sp. a new bacterium isolated from soil saline samples.</title>
        <authorList>
            <person name="Galisteo C."/>
            <person name="De La Haba R."/>
            <person name="Sanchez-Porro C."/>
            <person name="Ventosa A."/>
        </authorList>
    </citation>
    <scope>NUCLEOTIDE SEQUENCE</scope>
    <source>
        <strain evidence="2">JCM 12387</strain>
    </source>
</reference>
<gene>
    <name evidence="2" type="ORF">NC661_20750</name>
</gene>
<proteinExistence type="predicted"/>
<dbReference type="EMBL" id="JAMQJZ010000029">
    <property type="protein sequence ID" value="MDC3422785.1"/>
    <property type="molecule type" value="Genomic_DNA"/>
</dbReference>
<dbReference type="Proteomes" id="UP001145072">
    <property type="component" value="Unassembled WGS sequence"/>
</dbReference>
<organism evidence="2 3">
    <name type="scientific">Aquibacillus koreensis</name>
    <dbReference type="NCBI Taxonomy" id="279446"/>
    <lineage>
        <taxon>Bacteria</taxon>
        <taxon>Bacillati</taxon>
        <taxon>Bacillota</taxon>
        <taxon>Bacilli</taxon>
        <taxon>Bacillales</taxon>
        <taxon>Bacillaceae</taxon>
        <taxon>Aquibacillus</taxon>
    </lineage>
</organism>
<dbReference type="RefSeq" id="WP_259867819.1">
    <property type="nucleotide sequence ID" value="NZ_JAMQJZ010000029.1"/>
</dbReference>
<keyword evidence="1" id="KW-0472">Membrane</keyword>
<evidence type="ECO:0000313" key="3">
    <source>
        <dbReference type="Proteomes" id="UP001145072"/>
    </source>
</evidence>
<name>A0A9X4ALT6_9BACI</name>
<dbReference type="InterPro" id="IPR046664">
    <property type="entry name" value="DUF6773"/>
</dbReference>
<dbReference type="AlphaFoldDB" id="A0A9X4ALT6"/>